<sequence>MNSNSLNKQHNTPYISFEIEDALGKIEALAEAAIYLYGNKEEEMLSRGIMGVIHSVASETLKKRGDYV</sequence>
<dbReference type="RefSeq" id="WP_132348502.1">
    <property type="nucleotide sequence ID" value="NZ_CAWOLF010000044.1"/>
</dbReference>
<dbReference type="Proteomes" id="UP000295550">
    <property type="component" value="Unassembled WGS sequence"/>
</dbReference>
<comment type="caution">
    <text evidence="1">The sequence shown here is derived from an EMBL/GenBank/DDBJ whole genome shotgun (WGS) entry which is preliminary data.</text>
</comment>
<protein>
    <submittedName>
        <fullName evidence="1">Uncharacterized protein</fullName>
    </submittedName>
</protein>
<dbReference type="EMBL" id="PUJX01000044">
    <property type="protein sequence ID" value="TDB44021.1"/>
    <property type="molecule type" value="Genomic_DNA"/>
</dbReference>
<dbReference type="AlphaFoldDB" id="A0A4R4IU34"/>
<reference evidence="1 2" key="1">
    <citation type="journal article" date="2019" name="Int. J. Syst. Evol. Microbiol.">
        <title>Photorhabdus khanii subsp. guanajuatensis subsp. nov., isolated from Heterorhabditis atacamensis, and Photorhabdus luminescens subsp. mexicana subsp. nov., isolated from Heterorhabditis mexicana entomopathogenic nematodes.</title>
        <authorList>
            <person name="Machado R.A.R."/>
            <person name="Bruno P."/>
            <person name="Arce C.C.M."/>
            <person name="Liechti N."/>
            <person name="Kohler A."/>
            <person name="Bernal J."/>
            <person name="Bruggmann R."/>
            <person name="Turlings T.C.J."/>
        </authorList>
    </citation>
    <scope>NUCLEOTIDE SEQUENCE [LARGE SCALE GENOMIC DNA]</scope>
    <source>
        <strain evidence="1 2">MEX47-22</strain>
    </source>
</reference>
<name>A0A4R4IU34_PHOLU</name>
<organism evidence="1 2">
    <name type="scientific">Photorhabdus luminescens subsp. mexicana</name>
    <dbReference type="NCBI Taxonomy" id="2100167"/>
    <lineage>
        <taxon>Bacteria</taxon>
        <taxon>Pseudomonadati</taxon>
        <taxon>Pseudomonadota</taxon>
        <taxon>Gammaproteobacteria</taxon>
        <taxon>Enterobacterales</taxon>
        <taxon>Morganellaceae</taxon>
        <taxon>Photorhabdus</taxon>
    </lineage>
</organism>
<evidence type="ECO:0000313" key="2">
    <source>
        <dbReference type="Proteomes" id="UP000295550"/>
    </source>
</evidence>
<gene>
    <name evidence="1" type="ORF">C5468_23330</name>
</gene>
<proteinExistence type="predicted"/>
<accession>A0A4R4IU34</accession>
<evidence type="ECO:0000313" key="1">
    <source>
        <dbReference type="EMBL" id="TDB44021.1"/>
    </source>
</evidence>